<name>A0ABD5YYA8_9EURY</name>
<keyword evidence="2" id="KW-0521">NADP</keyword>
<proteinExistence type="inferred from homology"/>
<feature type="domain" description="NADP-dependent oxidoreductase" evidence="4">
    <location>
        <begin position="1"/>
        <end position="139"/>
    </location>
</feature>
<dbReference type="AlphaFoldDB" id="A0ABD5YYA8"/>
<keyword evidence="3" id="KW-0560">Oxidoreductase</keyword>
<dbReference type="InterPro" id="IPR023210">
    <property type="entry name" value="NADP_OxRdtase_dom"/>
</dbReference>
<dbReference type="Proteomes" id="UP001596417">
    <property type="component" value="Unassembled WGS sequence"/>
</dbReference>
<evidence type="ECO:0000256" key="2">
    <source>
        <dbReference type="ARBA" id="ARBA00022857"/>
    </source>
</evidence>
<evidence type="ECO:0000313" key="5">
    <source>
        <dbReference type="EMBL" id="MFC7193022.1"/>
    </source>
</evidence>
<dbReference type="EMBL" id="JBHTAX010000006">
    <property type="protein sequence ID" value="MFC7193022.1"/>
    <property type="molecule type" value="Genomic_DNA"/>
</dbReference>
<accession>A0ABD5YYA8</accession>
<keyword evidence="6" id="KW-1185">Reference proteome</keyword>
<dbReference type="GeneID" id="91976082"/>
<dbReference type="InterPro" id="IPR036812">
    <property type="entry name" value="NAD(P)_OxRdtase_dom_sf"/>
</dbReference>
<dbReference type="InterPro" id="IPR020471">
    <property type="entry name" value="AKR"/>
</dbReference>
<sequence>MSAFDELVDRKLIDHVGVCNFDVDLLDEAVDNMESPLFAHQIETHPLLQQDELIGHAQENDYHHIAYSPLARSNTLYISEITEIAEKHDISASQVSFVWLLSRENVTVVPKATGEDQIRVDFAAQDLELDDENVERIRDTNGPSGTSAVTARRGSKPDRRLADFCFHARSGVDAVRITRRLV</sequence>
<dbReference type="GO" id="GO:0016616">
    <property type="term" value="F:oxidoreductase activity, acting on the CH-OH group of donors, NAD or NADP as acceptor"/>
    <property type="evidence" value="ECO:0007669"/>
    <property type="project" value="UniProtKB-ARBA"/>
</dbReference>
<reference evidence="5 6" key="1">
    <citation type="journal article" date="2019" name="Int. J. Syst. Evol. Microbiol.">
        <title>The Global Catalogue of Microorganisms (GCM) 10K type strain sequencing project: providing services to taxonomists for standard genome sequencing and annotation.</title>
        <authorList>
            <consortium name="The Broad Institute Genomics Platform"/>
            <consortium name="The Broad Institute Genome Sequencing Center for Infectious Disease"/>
            <person name="Wu L."/>
            <person name="Ma J."/>
        </authorList>
    </citation>
    <scope>NUCLEOTIDE SEQUENCE [LARGE SCALE GENOMIC DNA]</scope>
    <source>
        <strain evidence="5 6">RDMS1</strain>
    </source>
</reference>
<dbReference type="Gene3D" id="3.20.20.100">
    <property type="entry name" value="NADP-dependent oxidoreductase domain"/>
    <property type="match status" value="1"/>
</dbReference>
<evidence type="ECO:0000259" key="4">
    <source>
        <dbReference type="Pfam" id="PF00248"/>
    </source>
</evidence>
<evidence type="ECO:0000256" key="3">
    <source>
        <dbReference type="ARBA" id="ARBA00023002"/>
    </source>
</evidence>
<dbReference type="RefSeq" id="WP_368409217.1">
    <property type="nucleotide sequence ID" value="NZ_CP109982.1"/>
</dbReference>
<evidence type="ECO:0000256" key="1">
    <source>
        <dbReference type="ARBA" id="ARBA00007905"/>
    </source>
</evidence>
<evidence type="ECO:0000313" key="6">
    <source>
        <dbReference type="Proteomes" id="UP001596417"/>
    </source>
</evidence>
<comment type="caution">
    <text evidence="5">The sequence shown here is derived from an EMBL/GenBank/DDBJ whole genome shotgun (WGS) entry which is preliminary data.</text>
</comment>
<organism evidence="5 6">
    <name type="scientific">Halocatena marina</name>
    <dbReference type="NCBI Taxonomy" id="2934937"/>
    <lineage>
        <taxon>Archaea</taxon>
        <taxon>Methanobacteriati</taxon>
        <taxon>Methanobacteriota</taxon>
        <taxon>Stenosarchaea group</taxon>
        <taxon>Halobacteria</taxon>
        <taxon>Halobacteriales</taxon>
        <taxon>Natronomonadaceae</taxon>
        <taxon>Halocatena</taxon>
    </lineage>
</organism>
<protein>
    <submittedName>
        <fullName evidence="5">Aldo/keto reductase</fullName>
    </submittedName>
</protein>
<dbReference type="PANTHER" id="PTHR43827">
    <property type="entry name" value="2,5-DIKETO-D-GLUCONIC ACID REDUCTASE"/>
    <property type="match status" value="1"/>
</dbReference>
<dbReference type="PANTHER" id="PTHR43827:SF3">
    <property type="entry name" value="NADP-DEPENDENT OXIDOREDUCTASE DOMAIN-CONTAINING PROTEIN"/>
    <property type="match status" value="1"/>
</dbReference>
<gene>
    <name evidence="5" type="ORF">ACFQL7_26790</name>
</gene>
<comment type="similarity">
    <text evidence="1">Belongs to the aldo/keto reductase family.</text>
</comment>
<dbReference type="PRINTS" id="PR00069">
    <property type="entry name" value="ALDKETRDTASE"/>
</dbReference>
<dbReference type="Pfam" id="PF00248">
    <property type="entry name" value="Aldo_ket_red"/>
    <property type="match status" value="1"/>
</dbReference>
<dbReference type="SUPFAM" id="SSF51430">
    <property type="entry name" value="NAD(P)-linked oxidoreductase"/>
    <property type="match status" value="1"/>
</dbReference>